<proteinExistence type="predicted"/>
<accession>A0A2I1IQQ2</accession>
<protein>
    <submittedName>
        <fullName evidence="2">Uncharacterized protein</fullName>
    </submittedName>
</protein>
<evidence type="ECO:0000256" key="1">
    <source>
        <dbReference type="SAM" id="MobiDB-lite"/>
    </source>
</evidence>
<evidence type="ECO:0000313" key="3">
    <source>
        <dbReference type="Proteomes" id="UP000235122"/>
    </source>
</evidence>
<keyword evidence="3" id="KW-1185">Reference proteome</keyword>
<name>A0A2I1IQQ2_9ACTO</name>
<evidence type="ECO:0000313" key="2">
    <source>
        <dbReference type="EMBL" id="PKY73451.1"/>
    </source>
</evidence>
<organism evidence="2 3">
    <name type="scientific">Winkia neuii</name>
    <dbReference type="NCBI Taxonomy" id="33007"/>
    <lineage>
        <taxon>Bacteria</taxon>
        <taxon>Bacillati</taxon>
        <taxon>Actinomycetota</taxon>
        <taxon>Actinomycetes</taxon>
        <taxon>Actinomycetales</taxon>
        <taxon>Actinomycetaceae</taxon>
        <taxon>Winkia</taxon>
    </lineage>
</organism>
<dbReference type="Proteomes" id="UP000235122">
    <property type="component" value="Unassembled WGS sequence"/>
</dbReference>
<dbReference type="AlphaFoldDB" id="A0A2I1IQQ2"/>
<feature type="region of interest" description="Disordered" evidence="1">
    <location>
        <begin position="58"/>
        <end position="111"/>
    </location>
</feature>
<dbReference type="STRING" id="33007.HMPREF3198_01079"/>
<gene>
    <name evidence="2" type="ORF">CYJ19_02390</name>
</gene>
<reference evidence="2 3" key="1">
    <citation type="submission" date="2017-12" db="EMBL/GenBank/DDBJ databases">
        <title>Phylogenetic diversity of female urinary microbiome.</title>
        <authorList>
            <person name="Thomas-White K."/>
            <person name="Wolfe A.J."/>
        </authorList>
    </citation>
    <scope>NUCLEOTIDE SEQUENCE [LARGE SCALE GENOMIC DNA]</scope>
    <source>
        <strain evidence="2 3">UMB0402</strain>
    </source>
</reference>
<dbReference type="EMBL" id="PKKO01000001">
    <property type="protein sequence ID" value="PKY73451.1"/>
    <property type="molecule type" value="Genomic_DNA"/>
</dbReference>
<sequence>MVEYQRGEVFRLAACVGRRAGRESEEARVRSDLRGFRVSDLAAVLERLKERPAPRLRALGGTDFSGAGGSGTLPPAAAGADEWVRRCEPRAARRREEREGNSWGTLPPWPAEGVAPSRDGFWFIVKGSLDLWETFLGRAISRCQQPR</sequence>
<comment type="caution">
    <text evidence="2">The sequence shown here is derived from an EMBL/GenBank/DDBJ whole genome shotgun (WGS) entry which is preliminary data.</text>
</comment>
<feature type="compositionally biased region" description="Basic and acidic residues" evidence="1">
    <location>
        <begin position="82"/>
        <end position="100"/>
    </location>
</feature>